<protein>
    <submittedName>
        <fullName evidence="5">UDP-glucuronate decarboxylase</fullName>
    </submittedName>
</protein>
<reference evidence="6" key="1">
    <citation type="submission" date="2016-10" db="EMBL/GenBank/DDBJ databases">
        <authorList>
            <person name="Varghese N."/>
            <person name="Submissions S."/>
        </authorList>
    </citation>
    <scope>NUCLEOTIDE SEQUENCE [LARGE SCALE GENOMIC DNA]</scope>
    <source>
        <strain evidence="6">DSM 173</strain>
    </source>
</reference>
<accession>A0A1H3IWZ8</accession>
<dbReference type="GO" id="GO:0048040">
    <property type="term" value="F:UDP-glucuronate decarboxylase activity"/>
    <property type="evidence" value="ECO:0007669"/>
    <property type="project" value="TreeGrafter"/>
</dbReference>
<sequence>MNSPDALTGPVNLGNPGEFSMIELAEKVRDLTGSCSEFIYKPLPKDDPKQRQPDIRLAREALKWEPNITLDEGLKPTIAYFDQLLARIGRDT</sequence>
<keyword evidence="2" id="KW-0210">Decarboxylase</keyword>
<dbReference type="Gene3D" id="3.40.50.720">
    <property type="entry name" value="NAD(P)-binding Rossmann-like Domain"/>
    <property type="match status" value="1"/>
</dbReference>
<keyword evidence="3" id="KW-0520">NAD</keyword>
<evidence type="ECO:0000313" key="6">
    <source>
        <dbReference type="Proteomes" id="UP000198672"/>
    </source>
</evidence>
<evidence type="ECO:0000256" key="1">
    <source>
        <dbReference type="ARBA" id="ARBA00001911"/>
    </source>
</evidence>
<dbReference type="InterPro" id="IPR044516">
    <property type="entry name" value="UXS-like"/>
</dbReference>
<keyword evidence="6" id="KW-1185">Reference proteome</keyword>
<dbReference type="Proteomes" id="UP000198672">
    <property type="component" value="Unassembled WGS sequence"/>
</dbReference>
<dbReference type="EMBL" id="FNOW01000049">
    <property type="protein sequence ID" value="SDY32211.1"/>
    <property type="molecule type" value="Genomic_DNA"/>
</dbReference>
<evidence type="ECO:0000313" key="5">
    <source>
        <dbReference type="EMBL" id="SDY32211.1"/>
    </source>
</evidence>
<comment type="cofactor">
    <cofactor evidence="1">
        <name>NAD(+)</name>
        <dbReference type="ChEBI" id="CHEBI:57540"/>
    </cofactor>
</comment>
<evidence type="ECO:0000256" key="3">
    <source>
        <dbReference type="ARBA" id="ARBA00023027"/>
    </source>
</evidence>
<gene>
    <name evidence="5" type="ORF">SAMN05421644_1499</name>
</gene>
<dbReference type="STRING" id="61595.SAMN05421644_1499"/>
<evidence type="ECO:0000256" key="2">
    <source>
        <dbReference type="ARBA" id="ARBA00022793"/>
    </source>
</evidence>
<name>A0A1H3IWZ8_ALLWA</name>
<keyword evidence="4" id="KW-0456">Lyase</keyword>
<evidence type="ECO:0000256" key="4">
    <source>
        <dbReference type="ARBA" id="ARBA00023239"/>
    </source>
</evidence>
<dbReference type="GO" id="GO:0005737">
    <property type="term" value="C:cytoplasm"/>
    <property type="evidence" value="ECO:0007669"/>
    <property type="project" value="TreeGrafter"/>
</dbReference>
<proteinExistence type="predicted"/>
<dbReference type="SUPFAM" id="SSF51735">
    <property type="entry name" value="NAD(P)-binding Rossmann-fold domains"/>
    <property type="match status" value="1"/>
</dbReference>
<dbReference type="PANTHER" id="PTHR43078:SF6">
    <property type="entry name" value="UDP-GLUCURONIC ACID DECARBOXYLASE 1"/>
    <property type="match status" value="1"/>
</dbReference>
<dbReference type="GO" id="GO:0042732">
    <property type="term" value="P:D-xylose metabolic process"/>
    <property type="evidence" value="ECO:0007669"/>
    <property type="project" value="InterPro"/>
</dbReference>
<organism evidence="5 6">
    <name type="scientific">Allochromatium warmingii</name>
    <name type="common">Chromatium warmingii</name>
    <dbReference type="NCBI Taxonomy" id="61595"/>
    <lineage>
        <taxon>Bacteria</taxon>
        <taxon>Pseudomonadati</taxon>
        <taxon>Pseudomonadota</taxon>
        <taxon>Gammaproteobacteria</taxon>
        <taxon>Chromatiales</taxon>
        <taxon>Chromatiaceae</taxon>
        <taxon>Allochromatium</taxon>
    </lineage>
</organism>
<dbReference type="GO" id="GO:0070403">
    <property type="term" value="F:NAD+ binding"/>
    <property type="evidence" value="ECO:0007669"/>
    <property type="project" value="InterPro"/>
</dbReference>
<dbReference type="InterPro" id="IPR036291">
    <property type="entry name" value="NAD(P)-bd_dom_sf"/>
</dbReference>
<dbReference type="AlphaFoldDB" id="A0A1H3IWZ8"/>
<dbReference type="PANTHER" id="PTHR43078">
    <property type="entry name" value="UDP-GLUCURONIC ACID DECARBOXYLASE-RELATED"/>
    <property type="match status" value="1"/>
</dbReference>